<evidence type="ECO:0000313" key="2">
    <source>
        <dbReference type="Proteomes" id="UP000812672"/>
    </source>
</evidence>
<accession>A0ABS6GN97</accession>
<sequence length="72" mass="8430">MVKERRLNKPQDVKRLMQEQINILRQDEDIDPIKRANAIGYLSNVFLGAYKDGDVMQKLEEIESELKKKGLK</sequence>
<protein>
    <submittedName>
        <fullName evidence="1">Uncharacterized protein</fullName>
    </submittedName>
</protein>
<comment type="caution">
    <text evidence="1">The sequence shown here is derived from an EMBL/GenBank/DDBJ whole genome shotgun (WGS) entry which is preliminary data.</text>
</comment>
<keyword evidence="2" id="KW-1185">Reference proteome</keyword>
<organism evidence="1 2">
    <name type="scientific">Allobacillus halotolerans</name>
    <dbReference type="NCBI Taxonomy" id="570278"/>
    <lineage>
        <taxon>Bacteria</taxon>
        <taxon>Bacillati</taxon>
        <taxon>Bacillota</taxon>
        <taxon>Bacilli</taxon>
        <taxon>Bacillales</taxon>
        <taxon>Bacillaceae</taxon>
        <taxon>Allobacillus</taxon>
    </lineage>
</organism>
<dbReference type="Proteomes" id="UP000812672">
    <property type="component" value="Unassembled WGS sequence"/>
</dbReference>
<evidence type="ECO:0000313" key="1">
    <source>
        <dbReference type="EMBL" id="MBU6080595.1"/>
    </source>
</evidence>
<name>A0ABS6GN97_9BACI</name>
<proteinExistence type="predicted"/>
<dbReference type="EMBL" id="JAHLZF010000006">
    <property type="protein sequence ID" value="MBU6080595.1"/>
    <property type="molecule type" value="Genomic_DNA"/>
</dbReference>
<gene>
    <name evidence="1" type="ORF">KQ486_06150</name>
</gene>
<reference evidence="1 2" key="1">
    <citation type="journal article" date="2011" name="Int. J. Syst. Evol. Microbiol.">
        <title>Allobacillus halotolerans gen. nov., sp. nov. isolated from shrimp paste.</title>
        <authorList>
            <person name="Sheu S.Y."/>
            <person name="Arun A.B."/>
            <person name="Jiang S.R."/>
            <person name="Young C.C."/>
            <person name="Chen W.M."/>
        </authorList>
    </citation>
    <scope>NUCLEOTIDE SEQUENCE [LARGE SCALE GENOMIC DNA]</scope>
    <source>
        <strain evidence="1 2">LMG 24826</strain>
    </source>
</reference>
<dbReference type="RefSeq" id="WP_216687071.1">
    <property type="nucleotide sequence ID" value="NZ_CAUPKR010000023.1"/>
</dbReference>